<dbReference type="PROSITE" id="PS50157">
    <property type="entry name" value="ZINC_FINGER_C2H2_2"/>
    <property type="match status" value="3"/>
</dbReference>
<name>A0A1S3D4P5_DIACI</name>
<keyword evidence="2" id="KW-0479">Metal-binding</keyword>
<evidence type="ECO:0000256" key="3">
    <source>
        <dbReference type="ARBA" id="ARBA00022737"/>
    </source>
</evidence>
<dbReference type="GO" id="GO:0000981">
    <property type="term" value="F:DNA-binding transcription factor activity, RNA polymerase II-specific"/>
    <property type="evidence" value="ECO:0007669"/>
    <property type="project" value="TreeGrafter"/>
</dbReference>
<evidence type="ECO:0000256" key="8">
    <source>
        <dbReference type="SAM" id="SignalP"/>
    </source>
</evidence>
<dbReference type="Pfam" id="PF00096">
    <property type="entry name" value="zf-C2H2"/>
    <property type="match status" value="3"/>
</dbReference>
<gene>
    <name evidence="11" type="primary">LOC103511404</name>
</gene>
<evidence type="ECO:0000256" key="7">
    <source>
        <dbReference type="PROSITE-ProRule" id="PRU00042"/>
    </source>
</evidence>
<sequence>MKRHFSLLRIGLLLCTVTFGVSAITTAKQADVSETKEVAQPAAVSSTAESLPTPSALRSDHNFTDFVQTYRNPLGTVMLVMMTPHCKDMECLHNQLMTERQMFLSQTYRNPLGMVMLVMMTPHCKDMECLHNQLMTERQMFLSQFPHCAKAFSRLENLKIHQRSHTGERPYSCTYEGCHKAFSNSSDRAKHQRTHFDTRPYKCMYKGCTKRYTDPSSLRKHAKNHNHDHLTPAKMRKLNYAKPGDIVPSVRNVNSSVPLNPDFTVFSCGEPNLLMESYELQTVTHDHMLEYIPYDTIHATGNISRNLQDVPDLGLGFGYQEGEAAQFSF</sequence>
<organism evidence="10 11">
    <name type="scientific">Diaphorina citri</name>
    <name type="common">Asian citrus psyllid</name>
    <dbReference type="NCBI Taxonomy" id="121845"/>
    <lineage>
        <taxon>Eukaryota</taxon>
        <taxon>Metazoa</taxon>
        <taxon>Ecdysozoa</taxon>
        <taxon>Arthropoda</taxon>
        <taxon>Hexapoda</taxon>
        <taxon>Insecta</taxon>
        <taxon>Pterygota</taxon>
        <taxon>Neoptera</taxon>
        <taxon>Paraneoptera</taxon>
        <taxon>Hemiptera</taxon>
        <taxon>Sternorrhyncha</taxon>
        <taxon>Psylloidea</taxon>
        <taxon>Psyllidae</taxon>
        <taxon>Diaphorininae</taxon>
        <taxon>Diaphorina</taxon>
    </lineage>
</organism>
<accession>A0A1S3D4P5</accession>
<dbReference type="InterPro" id="IPR036236">
    <property type="entry name" value="Znf_C2H2_sf"/>
</dbReference>
<feature type="domain" description="C2H2-type" evidence="9">
    <location>
        <begin position="201"/>
        <end position="232"/>
    </location>
</feature>
<evidence type="ECO:0000256" key="5">
    <source>
        <dbReference type="ARBA" id="ARBA00022833"/>
    </source>
</evidence>
<keyword evidence="5" id="KW-0862">Zinc</keyword>
<keyword evidence="6" id="KW-0539">Nucleus</keyword>
<dbReference type="SUPFAM" id="SSF57667">
    <property type="entry name" value="beta-beta-alpha zinc fingers"/>
    <property type="match status" value="2"/>
</dbReference>
<dbReference type="PaxDb" id="121845-A0A1S3D4P5"/>
<dbReference type="GO" id="GO:0008270">
    <property type="term" value="F:zinc ion binding"/>
    <property type="evidence" value="ECO:0007669"/>
    <property type="project" value="UniProtKB-KW"/>
</dbReference>
<dbReference type="Gene3D" id="3.30.160.60">
    <property type="entry name" value="Classic Zinc Finger"/>
    <property type="match status" value="3"/>
</dbReference>
<dbReference type="AlphaFoldDB" id="A0A1S3D4P5"/>
<keyword evidence="3" id="KW-0677">Repeat</keyword>
<dbReference type="PROSITE" id="PS00028">
    <property type="entry name" value="ZINC_FINGER_C2H2_1"/>
    <property type="match status" value="2"/>
</dbReference>
<evidence type="ECO:0000256" key="4">
    <source>
        <dbReference type="ARBA" id="ARBA00022771"/>
    </source>
</evidence>
<feature type="domain" description="C2H2-type" evidence="9">
    <location>
        <begin position="171"/>
        <end position="200"/>
    </location>
</feature>
<dbReference type="SMART" id="SM00355">
    <property type="entry name" value="ZnF_C2H2"/>
    <property type="match status" value="3"/>
</dbReference>
<dbReference type="GO" id="GO:0000978">
    <property type="term" value="F:RNA polymerase II cis-regulatory region sequence-specific DNA binding"/>
    <property type="evidence" value="ECO:0007669"/>
    <property type="project" value="TreeGrafter"/>
</dbReference>
<dbReference type="InterPro" id="IPR043359">
    <property type="entry name" value="GLI-like"/>
</dbReference>
<dbReference type="GeneID" id="103511404"/>
<evidence type="ECO:0000313" key="11">
    <source>
        <dbReference type="RefSeq" id="XP_008474351.1"/>
    </source>
</evidence>
<keyword evidence="10" id="KW-1185">Reference proteome</keyword>
<evidence type="ECO:0000313" key="10">
    <source>
        <dbReference type="Proteomes" id="UP000079169"/>
    </source>
</evidence>
<dbReference type="Proteomes" id="UP000079169">
    <property type="component" value="Unplaced"/>
</dbReference>
<dbReference type="GO" id="GO:0005634">
    <property type="term" value="C:nucleus"/>
    <property type="evidence" value="ECO:0007669"/>
    <property type="project" value="UniProtKB-SubCell"/>
</dbReference>
<dbReference type="FunFam" id="3.30.160.60:FF:000359">
    <property type="entry name" value="GLIS family zinc finger 2"/>
    <property type="match status" value="1"/>
</dbReference>
<dbReference type="FunFam" id="3.30.160.60:FF:001102">
    <property type="entry name" value="Transcription factor IIIA"/>
    <property type="match status" value="1"/>
</dbReference>
<evidence type="ECO:0000259" key="9">
    <source>
        <dbReference type="PROSITE" id="PS50157"/>
    </source>
</evidence>
<dbReference type="PANTHER" id="PTHR45718">
    <property type="entry name" value="TRANSCRIPTIONAL ACTIVATOR CUBITUS INTERRUPTUS"/>
    <property type="match status" value="1"/>
</dbReference>
<comment type="subcellular location">
    <subcellularLocation>
        <location evidence="1">Nucleus</location>
    </subcellularLocation>
</comment>
<feature type="domain" description="C2H2-type" evidence="9">
    <location>
        <begin position="141"/>
        <end position="170"/>
    </location>
</feature>
<reference evidence="11" key="1">
    <citation type="submission" date="2025-08" db="UniProtKB">
        <authorList>
            <consortium name="RefSeq"/>
        </authorList>
    </citation>
    <scope>IDENTIFICATION</scope>
</reference>
<dbReference type="KEGG" id="dci:103511404"/>
<evidence type="ECO:0000256" key="2">
    <source>
        <dbReference type="ARBA" id="ARBA00022723"/>
    </source>
</evidence>
<feature type="chain" id="PRO_5010266275" evidence="8">
    <location>
        <begin position="24"/>
        <end position="329"/>
    </location>
</feature>
<dbReference type="PANTHER" id="PTHR45718:SF4">
    <property type="entry name" value="TRANSCRIPTIONAL ACTIVATOR CUBITUS INTERRUPTUS"/>
    <property type="match status" value="1"/>
</dbReference>
<dbReference type="RefSeq" id="XP_008474351.1">
    <property type="nucleotide sequence ID" value="XM_008476129.2"/>
</dbReference>
<keyword evidence="8" id="KW-0732">Signal</keyword>
<evidence type="ECO:0000256" key="1">
    <source>
        <dbReference type="ARBA" id="ARBA00004123"/>
    </source>
</evidence>
<dbReference type="InterPro" id="IPR013087">
    <property type="entry name" value="Znf_C2H2_type"/>
</dbReference>
<evidence type="ECO:0000256" key="6">
    <source>
        <dbReference type="ARBA" id="ARBA00023242"/>
    </source>
</evidence>
<proteinExistence type="predicted"/>
<protein>
    <submittedName>
        <fullName evidence="11">Zinc finger protein mnm-2-like</fullName>
    </submittedName>
</protein>
<keyword evidence="4 7" id="KW-0863">Zinc-finger</keyword>
<feature type="signal peptide" evidence="8">
    <location>
        <begin position="1"/>
        <end position="23"/>
    </location>
</feature>
<dbReference type="STRING" id="121845.A0A1S3D4P5"/>